<keyword evidence="7" id="KW-1133">Transmembrane helix</keyword>
<dbReference type="PANTHER" id="PTHR37823:SF4">
    <property type="entry name" value="MENAQUINOL-CYTOCHROME C REDUCTASE CYTOCHROME B_C SUBUNIT"/>
    <property type="match status" value="1"/>
</dbReference>
<name>A0ABV8XPE2_9DEIO</name>
<dbReference type="InterPro" id="IPR036909">
    <property type="entry name" value="Cyt_c-like_dom_sf"/>
</dbReference>
<feature type="repeat" description="TPR" evidence="6">
    <location>
        <begin position="151"/>
        <end position="184"/>
    </location>
</feature>
<feature type="chain" id="PRO_5046791850" evidence="8">
    <location>
        <begin position="28"/>
        <end position="353"/>
    </location>
</feature>
<keyword evidence="2" id="KW-0349">Heme</keyword>
<evidence type="ECO:0000256" key="1">
    <source>
        <dbReference type="ARBA" id="ARBA00022448"/>
    </source>
</evidence>
<organism evidence="10 11">
    <name type="scientific">Deinococcus navajonensis</name>
    <dbReference type="NCBI Taxonomy" id="309884"/>
    <lineage>
        <taxon>Bacteria</taxon>
        <taxon>Thermotogati</taxon>
        <taxon>Deinococcota</taxon>
        <taxon>Deinococci</taxon>
        <taxon>Deinococcales</taxon>
        <taxon>Deinococcaceae</taxon>
        <taxon>Deinococcus</taxon>
    </lineage>
</organism>
<keyword evidence="1" id="KW-0813">Transport</keyword>
<keyword evidence="7" id="KW-0472">Membrane</keyword>
<evidence type="ECO:0000256" key="4">
    <source>
        <dbReference type="ARBA" id="ARBA00022982"/>
    </source>
</evidence>
<gene>
    <name evidence="10" type="ORF">ACFOZ9_14695</name>
</gene>
<dbReference type="Proteomes" id="UP001595998">
    <property type="component" value="Unassembled WGS sequence"/>
</dbReference>
<keyword evidence="11" id="KW-1185">Reference proteome</keyword>
<dbReference type="PANTHER" id="PTHR37823">
    <property type="entry name" value="CYTOCHROME C-553-LIKE"/>
    <property type="match status" value="1"/>
</dbReference>
<dbReference type="RefSeq" id="WP_380040973.1">
    <property type="nucleotide sequence ID" value="NZ_JBHSEH010000022.1"/>
</dbReference>
<keyword evidence="6" id="KW-0802">TPR repeat</keyword>
<protein>
    <submittedName>
        <fullName evidence="10">C-type cytochrome</fullName>
    </submittedName>
</protein>
<evidence type="ECO:0000313" key="11">
    <source>
        <dbReference type="Proteomes" id="UP001595998"/>
    </source>
</evidence>
<feature type="repeat" description="TPR" evidence="6">
    <location>
        <begin position="229"/>
        <end position="262"/>
    </location>
</feature>
<feature type="domain" description="Cytochrome c" evidence="9">
    <location>
        <begin position="284"/>
        <end position="342"/>
    </location>
</feature>
<dbReference type="PROSITE" id="PS50005">
    <property type="entry name" value="TPR"/>
    <property type="match status" value="2"/>
</dbReference>
<evidence type="ECO:0000313" key="10">
    <source>
        <dbReference type="EMBL" id="MFC4427464.1"/>
    </source>
</evidence>
<feature type="signal peptide" evidence="8">
    <location>
        <begin position="1"/>
        <end position="27"/>
    </location>
</feature>
<dbReference type="SUPFAM" id="SSF46626">
    <property type="entry name" value="Cytochrome c"/>
    <property type="match status" value="1"/>
</dbReference>
<keyword evidence="5" id="KW-0408">Iron</keyword>
<evidence type="ECO:0000259" key="9">
    <source>
        <dbReference type="Pfam" id="PF13442"/>
    </source>
</evidence>
<dbReference type="InterPro" id="IPR009056">
    <property type="entry name" value="Cyt_c-like_dom"/>
</dbReference>
<keyword evidence="7" id="KW-0812">Transmembrane</keyword>
<dbReference type="Gene3D" id="1.10.760.10">
    <property type="entry name" value="Cytochrome c-like domain"/>
    <property type="match status" value="1"/>
</dbReference>
<keyword evidence="8" id="KW-0732">Signal</keyword>
<dbReference type="InterPro" id="IPR051811">
    <property type="entry name" value="Cytochrome_c550/c551-like"/>
</dbReference>
<feature type="transmembrane region" description="Helical" evidence="7">
    <location>
        <begin position="96"/>
        <end position="116"/>
    </location>
</feature>
<dbReference type="SUPFAM" id="SSF48452">
    <property type="entry name" value="TPR-like"/>
    <property type="match status" value="1"/>
</dbReference>
<evidence type="ECO:0000256" key="3">
    <source>
        <dbReference type="ARBA" id="ARBA00022723"/>
    </source>
</evidence>
<dbReference type="InterPro" id="IPR011990">
    <property type="entry name" value="TPR-like_helical_dom_sf"/>
</dbReference>
<sequence>MILSLLLLGLILLAAGALVLSPLRAAAAADPDAEQRTALEAQRDRLYAELAALNPDEPADEARRPDLERRAALTLRALDGLAPAPRAPLRTGPRRVALLGVGLAALLTVAGAVTFVPRWQLKALDPGEAQDVLAVLNLPRLKAEAERTQANAAYMAWGKAAFDSGTYDQALTAYGHALKLEPRQPEALRRLGILLLTSEERTSRKLSTEDATQAALLIRTAAQLAPNDPESQLLLGFAYARFGEDRQALEALERYRTLDPKGRDADEMITALRARQNTSDPVLRVYAANCASCHGPAGAGGLGPSLRESTLSRAALRRIIVQGKGAMPAYPNLSAAQLEGLLDLIERWQKEGQ</sequence>
<accession>A0ABV8XPE2</accession>
<dbReference type="Pfam" id="PF13414">
    <property type="entry name" value="TPR_11"/>
    <property type="match status" value="1"/>
</dbReference>
<dbReference type="Pfam" id="PF13442">
    <property type="entry name" value="Cytochrome_CBB3"/>
    <property type="match status" value="1"/>
</dbReference>
<evidence type="ECO:0000256" key="2">
    <source>
        <dbReference type="ARBA" id="ARBA00022617"/>
    </source>
</evidence>
<evidence type="ECO:0000256" key="7">
    <source>
        <dbReference type="SAM" id="Phobius"/>
    </source>
</evidence>
<dbReference type="EMBL" id="JBHSEH010000022">
    <property type="protein sequence ID" value="MFC4427464.1"/>
    <property type="molecule type" value="Genomic_DNA"/>
</dbReference>
<proteinExistence type="predicted"/>
<reference evidence="11" key="1">
    <citation type="journal article" date="2019" name="Int. J. Syst. Evol. Microbiol.">
        <title>The Global Catalogue of Microorganisms (GCM) 10K type strain sequencing project: providing services to taxonomists for standard genome sequencing and annotation.</title>
        <authorList>
            <consortium name="The Broad Institute Genomics Platform"/>
            <consortium name="The Broad Institute Genome Sequencing Center for Infectious Disease"/>
            <person name="Wu L."/>
            <person name="Ma J."/>
        </authorList>
    </citation>
    <scope>NUCLEOTIDE SEQUENCE [LARGE SCALE GENOMIC DNA]</scope>
    <source>
        <strain evidence="11">CCUG 56029</strain>
    </source>
</reference>
<keyword evidence="4" id="KW-0249">Electron transport</keyword>
<keyword evidence="3" id="KW-0479">Metal-binding</keyword>
<dbReference type="Gene3D" id="1.25.40.10">
    <property type="entry name" value="Tetratricopeptide repeat domain"/>
    <property type="match status" value="2"/>
</dbReference>
<evidence type="ECO:0000256" key="8">
    <source>
        <dbReference type="SAM" id="SignalP"/>
    </source>
</evidence>
<evidence type="ECO:0000256" key="5">
    <source>
        <dbReference type="ARBA" id="ARBA00023004"/>
    </source>
</evidence>
<evidence type="ECO:0000256" key="6">
    <source>
        <dbReference type="PROSITE-ProRule" id="PRU00339"/>
    </source>
</evidence>
<comment type="caution">
    <text evidence="10">The sequence shown here is derived from an EMBL/GenBank/DDBJ whole genome shotgun (WGS) entry which is preliminary data.</text>
</comment>
<dbReference type="InterPro" id="IPR019734">
    <property type="entry name" value="TPR_rpt"/>
</dbReference>